<accession>A0A3D8I7I1</accession>
<keyword evidence="2" id="KW-0548">Nucleotidyltransferase</keyword>
<dbReference type="InterPro" id="IPR029044">
    <property type="entry name" value="Nucleotide-diphossugar_trans"/>
</dbReference>
<dbReference type="SUPFAM" id="SSF53448">
    <property type="entry name" value="Nucleotide-diphospho-sugar transferases"/>
    <property type="match status" value="1"/>
</dbReference>
<evidence type="ECO:0000256" key="1">
    <source>
        <dbReference type="NCBIfam" id="TIGR03584"/>
    </source>
</evidence>
<dbReference type="Pfam" id="PF02348">
    <property type="entry name" value="CTP_transf_3"/>
    <property type="match status" value="1"/>
</dbReference>
<dbReference type="RefSeq" id="WP_104699150.1">
    <property type="nucleotide sequence ID" value="NZ_FZPP01000003.1"/>
</dbReference>
<dbReference type="OrthoDB" id="9805604at2"/>
<protein>
    <recommendedName>
        <fullName evidence="1">Pseudaminic acid cytidylyltransferase</fullName>
        <ecNumber evidence="1">2.7.7.81</ecNumber>
    </recommendedName>
</protein>
<dbReference type="InterPro" id="IPR050793">
    <property type="entry name" value="CMP-NeuNAc_synthase"/>
</dbReference>
<dbReference type="PANTHER" id="PTHR21485">
    <property type="entry name" value="HAD SUPERFAMILY MEMBERS CMAS AND KDSC"/>
    <property type="match status" value="1"/>
</dbReference>
<reference evidence="2 3" key="1">
    <citation type="submission" date="2018-04" db="EMBL/GenBank/DDBJ databases">
        <title>Novel Campyloabacter and Helicobacter Species and Strains.</title>
        <authorList>
            <person name="Mannion A.J."/>
            <person name="Shen Z."/>
            <person name="Fox J.G."/>
        </authorList>
    </citation>
    <scope>NUCLEOTIDE SEQUENCE [LARGE SCALE GENOMIC DNA]</scope>
    <source>
        <strain evidence="2 3">MIT 98-6070</strain>
    </source>
</reference>
<gene>
    <name evidence="2" type="primary">pseF</name>
    <name evidence="2" type="ORF">CQA63_00995</name>
</gene>
<dbReference type="Gene3D" id="3.90.550.10">
    <property type="entry name" value="Spore Coat Polysaccharide Biosynthesis Protein SpsA, Chain A"/>
    <property type="match status" value="1"/>
</dbReference>
<keyword evidence="3" id="KW-1185">Reference proteome</keyword>
<proteinExistence type="predicted"/>
<dbReference type="Proteomes" id="UP000256599">
    <property type="component" value="Unassembled WGS sequence"/>
</dbReference>
<dbReference type="EC" id="2.7.7.81" evidence="1"/>
<dbReference type="CDD" id="cd02513">
    <property type="entry name" value="CMP-NeuAc_Synthase"/>
    <property type="match status" value="1"/>
</dbReference>
<dbReference type="InterPro" id="IPR020039">
    <property type="entry name" value="PseF"/>
</dbReference>
<dbReference type="GO" id="GO:0008781">
    <property type="term" value="F:N-acylneuraminate cytidylyltransferase activity"/>
    <property type="evidence" value="ECO:0007669"/>
    <property type="project" value="TreeGrafter"/>
</dbReference>
<sequence>MKKVALIPARGGSKRIPNKNIKDFCGKPIIAYPLQIALESGLFDSVVVSTDSAKIAKIAQSYGASVPFMRPDELSDDFTPTSLVAAHGVQMLELEQDDLLCVIYPTAALLSAASLEDSLHKLLQDSNKLFCFGAVAYEYNPHRSFYVRGNTIEMLFSQHYLSRSQDLEQLFHDAGQFYWGRVSAWTLNLPIFAKHSDVLVLDPMQAQDIDTLQDWYITEMKYKMLHFKHF</sequence>
<dbReference type="NCBIfam" id="TIGR03584">
    <property type="entry name" value="PseF"/>
    <property type="match status" value="1"/>
</dbReference>
<dbReference type="EMBL" id="NXLR01000001">
    <property type="protein sequence ID" value="RDU61112.1"/>
    <property type="molecule type" value="Genomic_DNA"/>
</dbReference>
<dbReference type="PANTHER" id="PTHR21485:SF6">
    <property type="entry name" value="N-ACYLNEURAMINATE CYTIDYLYLTRANSFERASE-RELATED"/>
    <property type="match status" value="1"/>
</dbReference>
<name>A0A3D8I7I1_9HELI</name>
<comment type="caution">
    <text evidence="2">The sequence shown here is derived from an EMBL/GenBank/DDBJ whole genome shotgun (WGS) entry which is preliminary data.</text>
</comment>
<organism evidence="2 3">
    <name type="scientific">Helicobacter marmotae</name>
    <dbReference type="NCBI Taxonomy" id="152490"/>
    <lineage>
        <taxon>Bacteria</taxon>
        <taxon>Pseudomonadati</taxon>
        <taxon>Campylobacterota</taxon>
        <taxon>Epsilonproteobacteria</taxon>
        <taxon>Campylobacterales</taxon>
        <taxon>Helicobacteraceae</taxon>
        <taxon>Helicobacter</taxon>
    </lineage>
</organism>
<evidence type="ECO:0000313" key="3">
    <source>
        <dbReference type="Proteomes" id="UP000256599"/>
    </source>
</evidence>
<evidence type="ECO:0000313" key="2">
    <source>
        <dbReference type="EMBL" id="RDU61112.1"/>
    </source>
</evidence>
<dbReference type="InterPro" id="IPR003329">
    <property type="entry name" value="Cytidylyl_trans"/>
</dbReference>
<keyword evidence="2" id="KW-0808">Transferase</keyword>
<dbReference type="AlphaFoldDB" id="A0A3D8I7I1"/>